<evidence type="ECO:0008006" key="3">
    <source>
        <dbReference type="Google" id="ProtNLM"/>
    </source>
</evidence>
<name>A0A7J8SWT5_GOSDV</name>
<sequence>SKDRILETYIHILPTPPSPLIEHYLRDARFLHVTLMGGGCKLDPTLVSTLVERWRPKTHTFYLSCGEYYHSQGRAIIAQITGGWVGSD</sequence>
<dbReference type="AlphaFoldDB" id="A0A7J8SWT5"/>
<comment type="caution">
    <text evidence="1">The sequence shown here is derived from an EMBL/GenBank/DDBJ whole genome shotgun (WGS) entry which is preliminary data.</text>
</comment>
<dbReference type="EMBL" id="JABFAC010000012">
    <property type="protein sequence ID" value="MBA0630577.1"/>
    <property type="molecule type" value="Genomic_DNA"/>
</dbReference>
<accession>A0A7J8SWT5</accession>
<evidence type="ECO:0000313" key="1">
    <source>
        <dbReference type="EMBL" id="MBA0630577.1"/>
    </source>
</evidence>
<organism evidence="1 2">
    <name type="scientific">Gossypium davidsonii</name>
    <name type="common">Davidson's cotton</name>
    <name type="synonym">Gossypium klotzschianum subsp. davidsonii</name>
    <dbReference type="NCBI Taxonomy" id="34287"/>
    <lineage>
        <taxon>Eukaryota</taxon>
        <taxon>Viridiplantae</taxon>
        <taxon>Streptophyta</taxon>
        <taxon>Embryophyta</taxon>
        <taxon>Tracheophyta</taxon>
        <taxon>Spermatophyta</taxon>
        <taxon>Magnoliopsida</taxon>
        <taxon>eudicotyledons</taxon>
        <taxon>Gunneridae</taxon>
        <taxon>Pentapetalae</taxon>
        <taxon>rosids</taxon>
        <taxon>malvids</taxon>
        <taxon>Malvales</taxon>
        <taxon>Malvaceae</taxon>
        <taxon>Malvoideae</taxon>
        <taxon>Gossypium</taxon>
    </lineage>
</organism>
<gene>
    <name evidence="1" type="ORF">Godav_002660</name>
</gene>
<evidence type="ECO:0000313" key="2">
    <source>
        <dbReference type="Proteomes" id="UP000593561"/>
    </source>
</evidence>
<reference evidence="1 2" key="1">
    <citation type="journal article" date="2019" name="Genome Biol. Evol.">
        <title>Insights into the evolution of the New World diploid cottons (Gossypium, subgenus Houzingenia) based on genome sequencing.</title>
        <authorList>
            <person name="Grover C.E."/>
            <person name="Arick M.A. 2nd"/>
            <person name="Thrash A."/>
            <person name="Conover J.L."/>
            <person name="Sanders W.S."/>
            <person name="Peterson D.G."/>
            <person name="Frelichowski J.E."/>
            <person name="Scheffler J.A."/>
            <person name="Scheffler B.E."/>
            <person name="Wendel J.F."/>
        </authorList>
    </citation>
    <scope>NUCLEOTIDE SEQUENCE [LARGE SCALE GENOMIC DNA]</scope>
    <source>
        <strain evidence="1">27</strain>
        <tissue evidence="1">Leaf</tissue>
    </source>
</reference>
<protein>
    <recommendedName>
        <fullName evidence="3">Aminotransferase-like plant mobile domain-containing protein</fullName>
    </recommendedName>
</protein>
<dbReference type="Proteomes" id="UP000593561">
    <property type="component" value="Unassembled WGS sequence"/>
</dbReference>
<feature type="non-terminal residue" evidence="1">
    <location>
        <position position="1"/>
    </location>
</feature>
<keyword evidence="2" id="KW-1185">Reference proteome</keyword>
<proteinExistence type="predicted"/>